<protein>
    <submittedName>
        <fullName evidence="1">Uncharacterized protein</fullName>
    </submittedName>
</protein>
<proteinExistence type="predicted"/>
<reference evidence="1" key="1">
    <citation type="submission" date="2023-10" db="EMBL/GenBank/DDBJ databases">
        <authorList>
            <person name="Rodriguez Cubillos JULIANA M."/>
            <person name="De Vega J."/>
        </authorList>
    </citation>
    <scope>NUCLEOTIDE SEQUENCE</scope>
</reference>
<evidence type="ECO:0000313" key="1">
    <source>
        <dbReference type="EMBL" id="CAJ2672079.1"/>
    </source>
</evidence>
<evidence type="ECO:0000313" key="2">
    <source>
        <dbReference type="Proteomes" id="UP001177021"/>
    </source>
</evidence>
<comment type="caution">
    <text evidence="1">The sequence shown here is derived from an EMBL/GenBank/DDBJ whole genome shotgun (WGS) entry which is preliminary data.</text>
</comment>
<gene>
    <name evidence="1" type="ORF">MILVUS5_LOCUS35777</name>
</gene>
<keyword evidence="2" id="KW-1185">Reference proteome</keyword>
<sequence length="288" mass="32892">MQLDIKPDAVVLIGVFHGITSPSHFAIGSAFHGYGLKSGLSSHCLVANGLISLYSRFDEIEAALSLFYDMREKPLITWNSMISGCVQAGKSTDAMELFSKMNLCGQKPDAITIASLLSGCCQLGYLRIGERLHSYILRNNVKVEDFTGTALIDMYSKRTTNNPNRRFFGCPYFNKKNMPHCNYFMWGDEFIVLQARMVQLQETAIINHYEREMEVMKIQMDRVAEAKINQLEMNIIERNIEVVRFQMNESQVTISNRKPCCTCTVSGLLIVAFVISFWTWWKYKLQSK</sequence>
<dbReference type="Proteomes" id="UP001177021">
    <property type="component" value="Unassembled WGS sequence"/>
</dbReference>
<dbReference type="EMBL" id="CASHSV030000615">
    <property type="protein sequence ID" value="CAJ2672079.1"/>
    <property type="molecule type" value="Genomic_DNA"/>
</dbReference>
<organism evidence="1 2">
    <name type="scientific">Trifolium pratense</name>
    <name type="common">Red clover</name>
    <dbReference type="NCBI Taxonomy" id="57577"/>
    <lineage>
        <taxon>Eukaryota</taxon>
        <taxon>Viridiplantae</taxon>
        <taxon>Streptophyta</taxon>
        <taxon>Embryophyta</taxon>
        <taxon>Tracheophyta</taxon>
        <taxon>Spermatophyta</taxon>
        <taxon>Magnoliopsida</taxon>
        <taxon>eudicotyledons</taxon>
        <taxon>Gunneridae</taxon>
        <taxon>Pentapetalae</taxon>
        <taxon>rosids</taxon>
        <taxon>fabids</taxon>
        <taxon>Fabales</taxon>
        <taxon>Fabaceae</taxon>
        <taxon>Papilionoideae</taxon>
        <taxon>50 kb inversion clade</taxon>
        <taxon>NPAAA clade</taxon>
        <taxon>Hologalegina</taxon>
        <taxon>IRL clade</taxon>
        <taxon>Trifolieae</taxon>
        <taxon>Trifolium</taxon>
    </lineage>
</organism>
<name>A0ACB0LRF5_TRIPR</name>
<accession>A0ACB0LRF5</accession>